<dbReference type="EMBL" id="JABEZZ010000011">
    <property type="protein sequence ID" value="MBA0599232.1"/>
    <property type="molecule type" value="Genomic_DNA"/>
</dbReference>
<sequence length="170" mass="18611">YREGSCHAHHSYDAFNRLCVGQNFCSVTVAPEMFGGDPCPNVMKKLSVEKTEEAMEIRRSCALRQCTESMAHYFVSVLGPMTPTFLVFGADIPWASPALLDVCLRSTRSFLILGLTPPASPVPAGHKRGSLVGLAIHSTDIARDHVPARLTRALPTSYLCEHLTSQRSPQ</sequence>
<gene>
    <name evidence="2" type="ORF">Gorai_005463</name>
</gene>
<dbReference type="Gene3D" id="2.60.120.740">
    <property type="match status" value="1"/>
</dbReference>
<organism evidence="2 3">
    <name type="scientific">Gossypium raimondii</name>
    <name type="common">Peruvian cotton</name>
    <name type="synonym">Gossypium klotzschianum subsp. raimondii</name>
    <dbReference type="NCBI Taxonomy" id="29730"/>
    <lineage>
        <taxon>Eukaryota</taxon>
        <taxon>Viridiplantae</taxon>
        <taxon>Streptophyta</taxon>
        <taxon>Embryophyta</taxon>
        <taxon>Tracheophyta</taxon>
        <taxon>Spermatophyta</taxon>
        <taxon>Magnoliopsida</taxon>
        <taxon>eudicotyledons</taxon>
        <taxon>Gunneridae</taxon>
        <taxon>Pentapetalae</taxon>
        <taxon>rosids</taxon>
        <taxon>malvids</taxon>
        <taxon>Malvales</taxon>
        <taxon>Malvaceae</taxon>
        <taxon>Malvoideae</taxon>
        <taxon>Gossypium</taxon>
    </lineage>
</organism>
<dbReference type="AlphaFoldDB" id="A0A7J8QDP2"/>
<proteinExistence type="predicted"/>
<evidence type="ECO:0000259" key="1">
    <source>
        <dbReference type="PROSITE" id="PS50228"/>
    </source>
</evidence>
<accession>A0A7J8QDP2</accession>
<dbReference type="PROSITE" id="PS50228">
    <property type="entry name" value="SUEL_LECTIN"/>
    <property type="match status" value="1"/>
</dbReference>
<feature type="non-terminal residue" evidence="2">
    <location>
        <position position="170"/>
    </location>
</feature>
<evidence type="ECO:0000313" key="3">
    <source>
        <dbReference type="Proteomes" id="UP000593578"/>
    </source>
</evidence>
<feature type="domain" description="SUEL-type lectin" evidence="1">
    <location>
        <begin position="1"/>
        <end position="49"/>
    </location>
</feature>
<dbReference type="CDD" id="cd22842">
    <property type="entry name" value="Gal_Rha_Lectin_BGal"/>
    <property type="match status" value="1"/>
</dbReference>
<dbReference type="InterPro" id="IPR000922">
    <property type="entry name" value="Lectin_gal-bd_dom"/>
</dbReference>
<comment type="caution">
    <text evidence="2">The sequence shown here is derived from an EMBL/GenBank/DDBJ whole genome shotgun (WGS) entry which is preliminary data.</text>
</comment>
<dbReference type="InterPro" id="IPR043159">
    <property type="entry name" value="Lectin_gal-bd_sf"/>
</dbReference>
<protein>
    <recommendedName>
        <fullName evidence="1">SUEL-type lectin domain-containing protein</fullName>
    </recommendedName>
</protein>
<reference evidence="2 3" key="1">
    <citation type="journal article" date="2019" name="Genome Biol. Evol.">
        <title>Insights into the evolution of the New World diploid cottons (Gossypium, subgenus Houzingenia) based on genome sequencing.</title>
        <authorList>
            <person name="Grover C.E."/>
            <person name="Arick M.A. 2nd"/>
            <person name="Thrash A."/>
            <person name="Conover J.L."/>
            <person name="Sanders W.S."/>
            <person name="Peterson D.G."/>
            <person name="Frelichowski J.E."/>
            <person name="Scheffler J.A."/>
            <person name="Scheffler B.E."/>
            <person name="Wendel J.F."/>
        </authorList>
    </citation>
    <scope>NUCLEOTIDE SEQUENCE [LARGE SCALE GENOMIC DNA]</scope>
    <source>
        <strain evidence="2">8</strain>
        <tissue evidence="2">Leaf</tissue>
    </source>
</reference>
<dbReference type="Proteomes" id="UP000593578">
    <property type="component" value="Unassembled WGS sequence"/>
</dbReference>
<evidence type="ECO:0000313" key="2">
    <source>
        <dbReference type="EMBL" id="MBA0599232.1"/>
    </source>
</evidence>
<dbReference type="GO" id="GO:0030246">
    <property type="term" value="F:carbohydrate binding"/>
    <property type="evidence" value="ECO:0007669"/>
    <property type="project" value="InterPro"/>
</dbReference>
<dbReference type="Pfam" id="PF02140">
    <property type="entry name" value="SUEL_Lectin"/>
    <property type="match status" value="1"/>
</dbReference>
<name>A0A7J8QDP2_GOSRA</name>